<evidence type="ECO:0000256" key="3">
    <source>
        <dbReference type="ARBA" id="ARBA00023002"/>
    </source>
</evidence>
<dbReference type="AlphaFoldDB" id="A0AAJ5ZGF1"/>
<evidence type="ECO:0000256" key="2">
    <source>
        <dbReference type="ARBA" id="ARBA00022723"/>
    </source>
</evidence>
<dbReference type="GO" id="GO:0051287">
    <property type="term" value="F:NAD binding"/>
    <property type="evidence" value="ECO:0007669"/>
    <property type="project" value="InterPro"/>
</dbReference>
<sequence length="338" mass="35951">MTTSKSKLPVLLVTIGDPAGVGPEVTVRGVAEELFKGRVTPVVVGDERVVRSAAEKWTPELIVHPVESPRDADTSSNVINVLDLANCDPEDFEIGEIAAYTGNAAYEYVVRAAELCLSGDADGIVTAPLNKKAMVMAGHEFDGHTGLLAHLCSVDTQYMILGSPKLRVIHLTTHLSLVDALKRVETDRIVKCTRAANEHAKQLGFAKPRIAVCGVNPHSGDGGLFGVEEAEEIAPAIEILRDEGIDADGPVSPDSAYRVAYEGGYDIVVAMYHDQGHIPMKLAAFETGVNVTVGLPIIRTSVDHGTAFDIAWEGKADHANMVAAIEYAYKLATGTGGE</sequence>
<gene>
    <name evidence="6" type="primary">pdxA</name>
    <name evidence="5" type="ORF">GKO46_04885</name>
    <name evidence="6" type="ORF">GKO48_04375</name>
</gene>
<dbReference type="RefSeq" id="WP_342822158.1">
    <property type="nucleotide sequence ID" value="NZ_CP046146.1"/>
</dbReference>
<evidence type="ECO:0000256" key="4">
    <source>
        <dbReference type="ARBA" id="ARBA00023027"/>
    </source>
</evidence>
<dbReference type="InterPro" id="IPR005255">
    <property type="entry name" value="PdxA_fam"/>
</dbReference>
<accession>A0AAJ5ZGF1</accession>
<reference evidence="7" key="3">
    <citation type="submission" date="2023-06" db="EMBL/GenBank/DDBJ databases">
        <title>Pangenomics reveal diversification of enzyme families and niche specialization in globally abundant SAR202 bacteria.</title>
        <authorList>
            <person name="Saw J.H.W."/>
        </authorList>
    </citation>
    <scope>NUCLEOTIDE SEQUENCE [LARGE SCALE GENOMIC DNA]</scope>
    <source>
        <strain evidence="7">JH1073</strain>
    </source>
</reference>
<protein>
    <submittedName>
        <fullName evidence="6">4-hydroxythreonine-4-phosphate dehydrogenase PdxA</fullName>
        <ecNumber evidence="6">1.1.1.262</ecNumber>
    </submittedName>
</protein>
<organism evidence="6 7">
    <name type="scientific">Candidatus Lucifugimonas marina</name>
    <dbReference type="NCBI Taxonomy" id="3038979"/>
    <lineage>
        <taxon>Bacteria</taxon>
        <taxon>Bacillati</taxon>
        <taxon>Chloroflexota</taxon>
        <taxon>Dehalococcoidia</taxon>
        <taxon>SAR202 cluster</taxon>
        <taxon>Candidatus Lucifugimonadales</taxon>
        <taxon>Candidatus Lucifugimonadaceae</taxon>
        <taxon>Candidatus Lucifugimonas</taxon>
    </lineage>
</organism>
<evidence type="ECO:0000313" key="8">
    <source>
        <dbReference type="Proteomes" id="UP001321249"/>
    </source>
</evidence>
<dbReference type="Proteomes" id="UP001219901">
    <property type="component" value="Chromosome"/>
</dbReference>
<reference evidence="6" key="2">
    <citation type="journal article" date="2023" name="Nat. Commun.">
        <title>Cultivation of marine bacteria of the SAR202 clade.</title>
        <authorList>
            <person name="Lim Y."/>
            <person name="Seo J.H."/>
            <person name="Giovannoni S.J."/>
            <person name="Kang I."/>
            <person name="Cho J.C."/>
        </authorList>
    </citation>
    <scope>NUCLEOTIDE SEQUENCE</scope>
    <source>
        <strain evidence="6">JH1073</strain>
    </source>
</reference>
<keyword evidence="3 6" id="KW-0560">Oxidoreductase</keyword>
<dbReference type="PANTHER" id="PTHR30004:SF6">
    <property type="entry name" value="D-THREONATE 4-PHOSPHATE DEHYDROGENASE"/>
    <property type="match status" value="1"/>
</dbReference>
<keyword evidence="4" id="KW-0520">NAD</keyword>
<dbReference type="EMBL" id="WMBE01000001">
    <property type="protein sequence ID" value="MDG0866406.1"/>
    <property type="molecule type" value="Genomic_DNA"/>
</dbReference>
<dbReference type="GO" id="GO:0046872">
    <property type="term" value="F:metal ion binding"/>
    <property type="evidence" value="ECO:0007669"/>
    <property type="project" value="UniProtKB-KW"/>
</dbReference>
<dbReference type="GO" id="GO:0050570">
    <property type="term" value="F:4-hydroxythreonine-4-phosphate dehydrogenase activity"/>
    <property type="evidence" value="ECO:0007669"/>
    <property type="project" value="UniProtKB-EC"/>
</dbReference>
<evidence type="ECO:0000313" key="7">
    <source>
        <dbReference type="Proteomes" id="UP001219901"/>
    </source>
</evidence>
<keyword evidence="7" id="KW-1185">Reference proteome</keyword>
<dbReference type="PANTHER" id="PTHR30004">
    <property type="entry name" value="4-HYDROXYTHREONINE-4-PHOSPHATE DEHYDROGENASE"/>
    <property type="match status" value="1"/>
</dbReference>
<dbReference type="NCBIfam" id="TIGR00557">
    <property type="entry name" value="pdxA"/>
    <property type="match status" value="1"/>
</dbReference>
<proteinExistence type="inferred from homology"/>
<evidence type="ECO:0000256" key="1">
    <source>
        <dbReference type="ARBA" id="ARBA00009464"/>
    </source>
</evidence>
<dbReference type="Gene3D" id="3.40.718.10">
    <property type="entry name" value="Isopropylmalate Dehydrogenase"/>
    <property type="match status" value="1"/>
</dbReference>
<dbReference type="EC" id="1.1.1.262" evidence="6"/>
<evidence type="ECO:0000313" key="5">
    <source>
        <dbReference type="EMBL" id="MDG0866406.1"/>
    </source>
</evidence>
<keyword evidence="2" id="KW-0479">Metal-binding</keyword>
<dbReference type="SUPFAM" id="SSF53659">
    <property type="entry name" value="Isocitrate/Isopropylmalate dehydrogenase-like"/>
    <property type="match status" value="1"/>
</dbReference>
<dbReference type="Proteomes" id="UP001321249">
    <property type="component" value="Unassembled WGS sequence"/>
</dbReference>
<name>A0AAJ5ZGF1_9CHLR</name>
<comment type="similarity">
    <text evidence="1">Belongs to the PdxA family. PdxA2 subfamily.</text>
</comment>
<reference evidence="7 8" key="1">
    <citation type="submission" date="2019-11" db="EMBL/GenBank/DDBJ databases">
        <authorList>
            <person name="Cho J.-C."/>
        </authorList>
    </citation>
    <scope>NUCLEOTIDE SEQUENCE [LARGE SCALE GENOMIC DNA]</scope>
    <source>
        <strain evidence="6 7">JH1073</strain>
        <strain evidence="5 8">JH702</strain>
    </source>
</reference>
<dbReference type="Pfam" id="PF04166">
    <property type="entry name" value="PdxA"/>
    <property type="match status" value="1"/>
</dbReference>
<dbReference type="EMBL" id="CP046147">
    <property type="protein sequence ID" value="WFG38880.1"/>
    <property type="molecule type" value="Genomic_DNA"/>
</dbReference>
<evidence type="ECO:0000313" key="6">
    <source>
        <dbReference type="EMBL" id="WFG38880.1"/>
    </source>
</evidence>